<evidence type="ECO:0000313" key="3">
    <source>
        <dbReference type="WBParaSite" id="nRc.2.0.1.t33268-RA"/>
    </source>
</evidence>
<sequence length="271" mass="31312">MLFYVSGRLGFRFHDHALGRPGRYFLQRGVTCMVVRFADFSFLGWVIDYDSRWHAHHRSRGRLPRWRLFRPFFLSFFAFRIIDHSRRSVARFFPSRFDVTVFAARCRFGRRPYCWSLATTMIFRFRLLDAATFVSFGLVPTFFQMTVFAGTAGRCGCEWSIVARSATGATTARSFFQRFFNFAFFVTFSAVGNFAASRFGGRAGRRRCMVAFFCIRKFVQEFKRARILDSSAQQTNFGFGVAQLAGQTVNFFAIGVARSNDVVVSEESDQR</sequence>
<keyword evidence="1" id="KW-0472">Membrane</keyword>
<feature type="transmembrane region" description="Helical" evidence="1">
    <location>
        <begin position="179"/>
        <end position="199"/>
    </location>
</feature>
<evidence type="ECO:0000313" key="2">
    <source>
        <dbReference type="Proteomes" id="UP000887565"/>
    </source>
</evidence>
<dbReference type="AlphaFoldDB" id="A0A915K4L0"/>
<accession>A0A915K4L0</accession>
<keyword evidence="2" id="KW-1185">Reference proteome</keyword>
<dbReference type="WBParaSite" id="nRc.2.0.1.t33268-RA">
    <property type="protein sequence ID" value="nRc.2.0.1.t33268-RA"/>
    <property type="gene ID" value="nRc.2.0.1.g33268"/>
</dbReference>
<dbReference type="Proteomes" id="UP000887565">
    <property type="component" value="Unplaced"/>
</dbReference>
<reference evidence="3" key="1">
    <citation type="submission" date="2022-11" db="UniProtKB">
        <authorList>
            <consortium name="WormBaseParasite"/>
        </authorList>
    </citation>
    <scope>IDENTIFICATION</scope>
</reference>
<evidence type="ECO:0000256" key="1">
    <source>
        <dbReference type="SAM" id="Phobius"/>
    </source>
</evidence>
<proteinExistence type="predicted"/>
<keyword evidence="1" id="KW-0812">Transmembrane</keyword>
<organism evidence="2 3">
    <name type="scientific">Romanomermis culicivorax</name>
    <name type="common">Nematode worm</name>
    <dbReference type="NCBI Taxonomy" id="13658"/>
    <lineage>
        <taxon>Eukaryota</taxon>
        <taxon>Metazoa</taxon>
        <taxon>Ecdysozoa</taxon>
        <taxon>Nematoda</taxon>
        <taxon>Enoplea</taxon>
        <taxon>Dorylaimia</taxon>
        <taxon>Mermithida</taxon>
        <taxon>Mermithoidea</taxon>
        <taxon>Mermithidae</taxon>
        <taxon>Romanomermis</taxon>
    </lineage>
</organism>
<protein>
    <submittedName>
        <fullName evidence="3">Uncharacterized protein</fullName>
    </submittedName>
</protein>
<name>A0A915K4L0_ROMCU</name>
<keyword evidence="1" id="KW-1133">Transmembrane helix</keyword>